<dbReference type="Gene3D" id="3.10.310.70">
    <property type="match status" value="1"/>
</dbReference>
<dbReference type="GO" id="GO:0016810">
    <property type="term" value="F:hydrolase activity, acting on carbon-nitrogen (but not peptide) bonds"/>
    <property type="evidence" value="ECO:0007669"/>
    <property type="project" value="InterPro"/>
</dbReference>
<accession>I3TEV6</accession>
<dbReference type="RefSeq" id="WP_014737544.1">
    <property type="nucleotide sequence ID" value="NC_017954.1"/>
</dbReference>
<dbReference type="SUPFAM" id="SSF51556">
    <property type="entry name" value="Metallo-dependent hydrolases"/>
    <property type="match status" value="1"/>
</dbReference>
<proteinExistence type="predicted"/>
<dbReference type="InterPro" id="IPR032466">
    <property type="entry name" value="Metal_Hydrolase"/>
</dbReference>
<dbReference type="eggNOG" id="arCOG00691">
    <property type="taxonomic scope" value="Archaea"/>
</dbReference>
<dbReference type="STRING" id="1184251.TCELL_0870"/>
<dbReference type="AlphaFoldDB" id="I3TEV6"/>
<dbReference type="InParanoid" id="I3TEV6"/>
<dbReference type="Gene3D" id="2.30.40.10">
    <property type="entry name" value="Urease, subunit C, domain 1"/>
    <property type="match status" value="1"/>
</dbReference>
<evidence type="ECO:0000313" key="3">
    <source>
        <dbReference type="Proteomes" id="UP000005270"/>
    </source>
</evidence>
<dbReference type="InterPro" id="IPR013108">
    <property type="entry name" value="Amidohydro_3"/>
</dbReference>
<evidence type="ECO:0000259" key="1">
    <source>
        <dbReference type="Pfam" id="PF07969"/>
    </source>
</evidence>
<feature type="domain" description="Amidohydrolase 3" evidence="1">
    <location>
        <begin position="55"/>
        <end position="488"/>
    </location>
</feature>
<keyword evidence="3" id="KW-1185">Reference proteome</keyword>
<evidence type="ECO:0000313" key="2">
    <source>
        <dbReference type="EMBL" id="AFK51294.1"/>
    </source>
</evidence>
<dbReference type="Gene3D" id="3.20.20.140">
    <property type="entry name" value="Metal-dependent hydrolases"/>
    <property type="match status" value="1"/>
</dbReference>
<keyword evidence="2" id="KW-0378">Hydrolase</keyword>
<reference evidence="2 3" key="1">
    <citation type="journal article" date="2012" name="J. Bacteriol.">
        <title>Complete genome sequence of the hyperthermophilic cellulolytic Crenarchaeon 'Thermogladius cellulolyticus' 1633.</title>
        <authorList>
            <person name="Mardanov A.V."/>
            <person name="Kochetkova T.V."/>
            <person name="Beletsky A.V."/>
            <person name="Bonch-Osmolovskaya E.A."/>
            <person name="Ravin N.V."/>
            <person name="Skryabin K.G."/>
        </authorList>
    </citation>
    <scope>NUCLEOTIDE SEQUENCE [LARGE SCALE GENOMIC DNA]</scope>
    <source>
        <strain evidence="3">DSM 22663 / VKM B-2946 / 1633</strain>
    </source>
</reference>
<gene>
    <name evidence="2" type="ordered locus">TCELL_0870</name>
</gene>
<organism evidence="2 3">
    <name type="scientific">Thermogladius calderae (strain DSM 22663 / VKM B-2946 / 1633)</name>
    <dbReference type="NCBI Taxonomy" id="1184251"/>
    <lineage>
        <taxon>Archaea</taxon>
        <taxon>Thermoproteota</taxon>
        <taxon>Thermoprotei</taxon>
        <taxon>Desulfurococcales</taxon>
        <taxon>Desulfurococcaceae</taxon>
        <taxon>Thermogladius</taxon>
    </lineage>
</organism>
<dbReference type="HOGENOM" id="CLU_009942_3_1_2"/>
<dbReference type="Proteomes" id="UP000005270">
    <property type="component" value="Chromosome"/>
</dbReference>
<dbReference type="PANTHER" id="PTHR22642">
    <property type="entry name" value="IMIDAZOLONEPROPIONASE"/>
    <property type="match status" value="1"/>
</dbReference>
<dbReference type="PANTHER" id="PTHR22642:SF2">
    <property type="entry name" value="PROTEIN LONG AFTER FAR-RED 3"/>
    <property type="match status" value="1"/>
</dbReference>
<dbReference type="SUPFAM" id="SSF51338">
    <property type="entry name" value="Composite domain of metallo-dependent hydrolases"/>
    <property type="match status" value="1"/>
</dbReference>
<sequence length="511" mass="57265">MLVRSRRRIIANYRPLVVAESLVLYGETVVAVGNYEDMKNALAGSDYTELESEYVLAPGFVDAHAHPDSLGYNLVLGGKMETSSVKDVLEKLGESRVVAGWVVPPRIDPSSLREGRMPYYWEIDAYVRDKPVLIQHISGHMASLNSVGIALAREVLGQIRFGDLEKGWLYEEDLWRLLTHIRSSMREPELEEALLLGLREFESKGVTAVGAAGLSFREVEALKRLDKEGKLPIRVYGYVIYTGGPDFDYDYVEKLLYETWGDRSSRFRINGLKVILDGALGPRTAYLSSDYSDEPGRRGFLNYNEEELEKVFAEASRRNLQVAVHVIGDAALEVALRVARRVRDLYLRLEHVSLVRDDQLGYIKELGPVLVVQPHFVISDKWMTQRVGCDRIRWVYRFKELADVAVTAYSTDAPVEPVDPFETVYAAVTRGLYDDVDYARASLRNAVTVAEALAHYTVDAGLALGDPRLGCLLPGCYADIVELSDDPLLQYDPVKVRGLKASVVKLIKGSK</sequence>
<protein>
    <submittedName>
        <fullName evidence="2">Amidohydrolase 3</fullName>
    </submittedName>
</protein>
<dbReference type="EMBL" id="CP003531">
    <property type="protein sequence ID" value="AFK51294.1"/>
    <property type="molecule type" value="Genomic_DNA"/>
</dbReference>
<dbReference type="KEGG" id="thg:TCELL_0870"/>
<dbReference type="Pfam" id="PF07969">
    <property type="entry name" value="Amidohydro_3"/>
    <property type="match status" value="1"/>
</dbReference>
<name>I3TEV6_THEC1</name>
<dbReference type="GeneID" id="13013187"/>
<dbReference type="InterPro" id="IPR011059">
    <property type="entry name" value="Metal-dep_hydrolase_composite"/>
</dbReference>